<reference evidence="2 3" key="1">
    <citation type="submission" date="2024-02" db="EMBL/GenBank/DDBJ databases">
        <authorList>
            <person name="Vignale AGUSTIN F."/>
            <person name="Sosa J E."/>
            <person name="Modenutti C."/>
        </authorList>
    </citation>
    <scope>NUCLEOTIDE SEQUENCE [LARGE SCALE GENOMIC DNA]</scope>
</reference>
<evidence type="ECO:0000313" key="3">
    <source>
        <dbReference type="Proteomes" id="UP001642360"/>
    </source>
</evidence>
<dbReference type="Proteomes" id="UP001642360">
    <property type="component" value="Unassembled WGS sequence"/>
</dbReference>
<gene>
    <name evidence="2" type="ORF">ILEXP_LOCUS51911</name>
</gene>
<keyword evidence="3" id="KW-1185">Reference proteome</keyword>
<comment type="similarity">
    <text evidence="1">Belongs to the PPR family. P subfamily.</text>
</comment>
<dbReference type="AlphaFoldDB" id="A0ABC8ULF5"/>
<sequence length="313" mass="34522">MKLSLSTLLNPHSKFASQKAFRLFFSSTSTQTLSSPKWPQTLYRRISPVGDPNISIVPVLDQWVREGKEVQREELQWIIKELKFYRRYKHALEKQIPPKPPDVSKTFASLFTSPKNSVLFLNPTTCSGLVLGSNSDIVPVYYGKISSMPPSIYKVDQNSSSNQIPSNVQIPSFTQISSVTHIPSNGKILSNSHNPSSVLVSSSDSFPSNVQISSISQIPSIVQVSSISHESLVNPVSGQIASDIPEGTLRNLISSVEAPKPAKRVVYNNGELGMYWSLEETQQLSKGFHQSLIGKCAYGKPSVGVIKEFIKSK</sequence>
<protein>
    <submittedName>
        <fullName evidence="2">Uncharacterized protein</fullName>
    </submittedName>
</protein>
<name>A0ABC8ULF5_9AQUA</name>
<proteinExistence type="inferred from homology"/>
<accession>A0ABC8ULF5</accession>
<evidence type="ECO:0000313" key="2">
    <source>
        <dbReference type="EMBL" id="CAK9181799.1"/>
    </source>
</evidence>
<organism evidence="2 3">
    <name type="scientific">Ilex paraguariensis</name>
    <name type="common">yerba mate</name>
    <dbReference type="NCBI Taxonomy" id="185542"/>
    <lineage>
        <taxon>Eukaryota</taxon>
        <taxon>Viridiplantae</taxon>
        <taxon>Streptophyta</taxon>
        <taxon>Embryophyta</taxon>
        <taxon>Tracheophyta</taxon>
        <taxon>Spermatophyta</taxon>
        <taxon>Magnoliopsida</taxon>
        <taxon>eudicotyledons</taxon>
        <taxon>Gunneridae</taxon>
        <taxon>Pentapetalae</taxon>
        <taxon>asterids</taxon>
        <taxon>campanulids</taxon>
        <taxon>Aquifoliales</taxon>
        <taxon>Aquifoliaceae</taxon>
        <taxon>Ilex</taxon>
    </lineage>
</organism>
<dbReference type="PANTHER" id="PTHR45717">
    <property type="entry name" value="OS12G0527900 PROTEIN"/>
    <property type="match status" value="1"/>
</dbReference>
<dbReference type="EMBL" id="CAUOFW020008168">
    <property type="protein sequence ID" value="CAK9181799.1"/>
    <property type="molecule type" value="Genomic_DNA"/>
</dbReference>
<evidence type="ECO:0000256" key="1">
    <source>
        <dbReference type="ARBA" id="ARBA00007626"/>
    </source>
</evidence>
<comment type="caution">
    <text evidence="2">The sequence shown here is derived from an EMBL/GenBank/DDBJ whole genome shotgun (WGS) entry which is preliminary data.</text>
</comment>
<dbReference type="PANTHER" id="PTHR45717:SF10">
    <property type="entry name" value="OS10G0501000 PROTEIN"/>
    <property type="match status" value="1"/>
</dbReference>